<dbReference type="Gene3D" id="3.30.200.20">
    <property type="entry name" value="Phosphorylase Kinase, domain 1"/>
    <property type="match status" value="1"/>
</dbReference>
<keyword evidence="2" id="KW-0418">Kinase</keyword>
<keyword evidence="1" id="KW-0547">Nucleotide-binding</keyword>
<organism evidence="2 3">
    <name type="scientific">Lasallia pustulata</name>
    <dbReference type="NCBI Taxonomy" id="136370"/>
    <lineage>
        <taxon>Eukaryota</taxon>
        <taxon>Fungi</taxon>
        <taxon>Dikarya</taxon>
        <taxon>Ascomycota</taxon>
        <taxon>Pezizomycotina</taxon>
        <taxon>Lecanoromycetes</taxon>
        <taxon>OSLEUM clade</taxon>
        <taxon>Umbilicariomycetidae</taxon>
        <taxon>Umbilicariales</taxon>
        <taxon>Umbilicariaceae</taxon>
        <taxon>Lasallia</taxon>
    </lineage>
</organism>
<reference evidence="2 3" key="1">
    <citation type="submission" date="2019-09" db="EMBL/GenBank/DDBJ databases">
        <title>The hologenome of the rock-dwelling lichen Lasallia pustulata.</title>
        <authorList>
            <person name="Greshake Tzovaras B."/>
            <person name="Segers F."/>
            <person name="Bicker A."/>
            <person name="Dal Grande F."/>
            <person name="Otte J."/>
            <person name="Hankeln T."/>
            <person name="Schmitt I."/>
            <person name="Ebersberger I."/>
        </authorList>
    </citation>
    <scope>NUCLEOTIDE SEQUENCE [LARGE SCALE GENOMIC DNA]</scope>
    <source>
        <strain evidence="2">A1-1</strain>
    </source>
</reference>
<dbReference type="AlphaFoldDB" id="A0A5M8Q3A1"/>
<evidence type="ECO:0000256" key="1">
    <source>
        <dbReference type="PROSITE-ProRule" id="PRU10141"/>
    </source>
</evidence>
<dbReference type="SUPFAM" id="SSF56112">
    <property type="entry name" value="Protein kinase-like (PK-like)"/>
    <property type="match status" value="1"/>
</dbReference>
<dbReference type="InterPro" id="IPR017441">
    <property type="entry name" value="Protein_kinase_ATP_BS"/>
</dbReference>
<keyword evidence="1" id="KW-0067">ATP-binding</keyword>
<comment type="caution">
    <text evidence="2">The sequence shown here is derived from an EMBL/GenBank/DDBJ whole genome shotgun (WGS) entry which is preliminary data.</text>
</comment>
<protein>
    <submittedName>
        <fullName evidence="2">Kinase domain-containing</fullName>
    </submittedName>
</protein>
<feature type="binding site" evidence="1">
    <location>
        <position position="47"/>
    </location>
    <ligand>
        <name>ATP</name>
        <dbReference type="ChEBI" id="CHEBI:30616"/>
    </ligand>
</feature>
<dbReference type="GO" id="GO:0005524">
    <property type="term" value="F:ATP binding"/>
    <property type="evidence" value="ECO:0007669"/>
    <property type="project" value="UniProtKB-UniRule"/>
</dbReference>
<gene>
    <name evidence="2" type="ORF">FRX48_00892</name>
</gene>
<dbReference type="InterPro" id="IPR011009">
    <property type="entry name" value="Kinase-like_dom_sf"/>
</dbReference>
<accession>A0A5M8Q3A1</accession>
<sequence>MKTYQVVGLPGDGFKKRYRIVRKLGSGRHATAWLAKDDSLEKYVALKVAVASDAAVRSEADALCSNPNKPATPQLPVPKLLDSLLSKV</sequence>
<dbReference type="GO" id="GO:0016301">
    <property type="term" value="F:kinase activity"/>
    <property type="evidence" value="ECO:0007669"/>
    <property type="project" value="UniProtKB-KW"/>
</dbReference>
<dbReference type="Proteomes" id="UP000324767">
    <property type="component" value="Unassembled WGS sequence"/>
</dbReference>
<dbReference type="EMBL" id="VXIT01000001">
    <property type="protein sequence ID" value="KAA6416172.1"/>
    <property type="molecule type" value="Genomic_DNA"/>
</dbReference>
<dbReference type="PROSITE" id="PS00107">
    <property type="entry name" value="PROTEIN_KINASE_ATP"/>
    <property type="match status" value="1"/>
</dbReference>
<proteinExistence type="predicted"/>
<evidence type="ECO:0000313" key="2">
    <source>
        <dbReference type="EMBL" id="KAA6416172.1"/>
    </source>
</evidence>
<keyword evidence="2" id="KW-0808">Transferase</keyword>
<name>A0A5M8Q3A1_9LECA</name>
<evidence type="ECO:0000313" key="3">
    <source>
        <dbReference type="Proteomes" id="UP000324767"/>
    </source>
</evidence>
<dbReference type="OrthoDB" id="5979581at2759"/>